<comment type="caution">
    <text evidence="1">The sequence shown here is derived from an EMBL/GenBank/DDBJ whole genome shotgun (WGS) entry which is preliminary data.</text>
</comment>
<accession>A0ACB9E4Y2</accession>
<organism evidence="1 2">
    <name type="scientific">Cichorium intybus</name>
    <name type="common">Chicory</name>
    <dbReference type="NCBI Taxonomy" id="13427"/>
    <lineage>
        <taxon>Eukaryota</taxon>
        <taxon>Viridiplantae</taxon>
        <taxon>Streptophyta</taxon>
        <taxon>Embryophyta</taxon>
        <taxon>Tracheophyta</taxon>
        <taxon>Spermatophyta</taxon>
        <taxon>Magnoliopsida</taxon>
        <taxon>eudicotyledons</taxon>
        <taxon>Gunneridae</taxon>
        <taxon>Pentapetalae</taxon>
        <taxon>asterids</taxon>
        <taxon>campanulids</taxon>
        <taxon>Asterales</taxon>
        <taxon>Asteraceae</taxon>
        <taxon>Cichorioideae</taxon>
        <taxon>Cichorieae</taxon>
        <taxon>Cichoriinae</taxon>
        <taxon>Cichorium</taxon>
    </lineage>
</organism>
<gene>
    <name evidence="1" type="ORF">L2E82_26083</name>
</gene>
<sequence length="994" mass="109858">MAAVAQAQNTTDPAEARVINAMFRQWGISENAVTQMGWNISGELCTGAAVDSTDYDFEGYNPAIKCECNIPNSTTCHITRLKVFQMEAVGPIPEELWTLSYLNNLNLARNYLTGPLSPSIGNLTRMQYLTFGTNALSGQVPPELGQLTELISLSIGWNNFNGSLPSELGNLKRLEQIYIDSCGIGGEIPPSFANLQNLQIVWASDNNFTGRIPDFIGNWSQLVALRFEGNSFEGSIPPSFSRLTGLQELRISGLSNGTLDFIRDLKSLGVLVLRSNRISGSIPSDIGEYLNLTQLDLSFNNLSGPIPRELFNLRQISFLFLGNNSFSGTLPDVKSTSLRNIDLSYNELSGTLPSWANDPTLQLNIVVNNFTLNNIGLNCLQRGFPCGRGSPRYSNFGINCGGPQITSSSQIVHEQDNELLGPATYYVTPERRWAVSNVGRRDNPAYIASTSRLFTNTLDSELFQTARLSAGSLRYYGLGLENGNYTLNLQFAELVIPSDRTWQSVGRRLFDIYIQGNRVFQDFDIKREAGAASFSPVSREVTVRVSNNYLEIHLFWAGKGSCCVPELGTFGPLISAISATPNFIPTVSNKPPSTSKKNNTGLIVGIVVPIAVVSFLALLALYILRQRRKRKENDDNYDEEFLGIDTKPYTFGYGDLRDATNDFSPANKLGEGGFGPVYKGTLNDGRVIAVKQLSISSRQGKSQFVAEIATISAVQHRNLVKLYGCCIDGEKRLLVYEYLENKSLDQALFGSNKLLLTWPTRFEICMGLARGLTYLHEESRIRVIHRDVKSSNVLLDSDLNPKISDFGLAKLYDDKKTHMNTRVAGTIGYLAPEYAMRGHLTEKADVFGFGVVALEIISGRPNSDSTLEDEKVYLLEWAWNLHEANREIEVVDEELTEFDENEVKRVMRVALLCTQTSPTQRPSMSRVVAMLLGDIEAIGHITRPQYLTGISFDDATTFKSVVPTAVSDDVASMSHSTVSSPSPLDISRPMLQVL</sequence>
<reference evidence="2" key="1">
    <citation type="journal article" date="2022" name="Mol. Ecol. Resour.">
        <title>The genomes of chicory, endive, great burdock and yacon provide insights into Asteraceae palaeo-polyploidization history and plant inulin production.</title>
        <authorList>
            <person name="Fan W."/>
            <person name="Wang S."/>
            <person name="Wang H."/>
            <person name="Wang A."/>
            <person name="Jiang F."/>
            <person name="Liu H."/>
            <person name="Zhao H."/>
            <person name="Xu D."/>
            <person name="Zhang Y."/>
        </authorList>
    </citation>
    <scope>NUCLEOTIDE SEQUENCE [LARGE SCALE GENOMIC DNA]</scope>
    <source>
        <strain evidence="2">cv. Punajuju</strain>
    </source>
</reference>
<protein>
    <submittedName>
        <fullName evidence="1">Uncharacterized protein</fullName>
    </submittedName>
</protein>
<name>A0ACB9E4Y2_CICIN</name>
<evidence type="ECO:0000313" key="2">
    <source>
        <dbReference type="Proteomes" id="UP001055811"/>
    </source>
</evidence>
<keyword evidence="2" id="KW-1185">Reference proteome</keyword>
<dbReference type="Proteomes" id="UP001055811">
    <property type="component" value="Linkage Group LG04"/>
</dbReference>
<evidence type="ECO:0000313" key="1">
    <source>
        <dbReference type="EMBL" id="KAI3754004.1"/>
    </source>
</evidence>
<reference evidence="1 2" key="2">
    <citation type="journal article" date="2022" name="Mol. Ecol. Resour.">
        <title>The genomes of chicory, endive, great burdock and yacon provide insights into Asteraceae paleo-polyploidization history and plant inulin production.</title>
        <authorList>
            <person name="Fan W."/>
            <person name="Wang S."/>
            <person name="Wang H."/>
            <person name="Wang A."/>
            <person name="Jiang F."/>
            <person name="Liu H."/>
            <person name="Zhao H."/>
            <person name="Xu D."/>
            <person name="Zhang Y."/>
        </authorList>
    </citation>
    <scope>NUCLEOTIDE SEQUENCE [LARGE SCALE GENOMIC DNA]</scope>
    <source>
        <strain evidence="2">cv. Punajuju</strain>
        <tissue evidence="1">Leaves</tissue>
    </source>
</reference>
<proteinExistence type="predicted"/>
<dbReference type="EMBL" id="CM042012">
    <property type="protein sequence ID" value="KAI3754004.1"/>
    <property type="molecule type" value="Genomic_DNA"/>
</dbReference>